<dbReference type="Proteomes" id="UP000239649">
    <property type="component" value="Unassembled WGS sequence"/>
</dbReference>
<dbReference type="EMBL" id="LHPF02000019">
    <property type="protein sequence ID" value="PSC70563.1"/>
    <property type="molecule type" value="Genomic_DNA"/>
</dbReference>
<comment type="caution">
    <text evidence="11">The sequence shown here is derived from an EMBL/GenBank/DDBJ whole genome shotgun (WGS) entry which is preliminary data.</text>
</comment>
<feature type="transmembrane region" description="Helical" evidence="10">
    <location>
        <begin position="297"/>
        <end position="320"/>
    </location>
</feature>
<feature type="transmembrane region" description="Helical" evidence="10">
    <location>
        <begin position="341"/>
        <end position="363"/>
    </location>
</feature>
<evidence type="ECO:0000256" key="7">
    <source>
        <dbReference type="ARBA" id="ARBA00022824"/>
    </source>
</evidence>
<dbReference type="STRING" id="554055.A0A2P6V8Z9"/>
<dbReference type="GO" id="GO:0000026">
    <property type="term" value="F:alpha-1,2-mannosyltransferase activity"/>
    <property type="evidence" value="ECO:0007669"/>
    <property type="project" value="TreeGrafter"/>
</dbReference>
<organism evidence="11 12">
    <name type="scientific">Micractinium conductrix</name>
    <dbReference type="NCBI Taxonomy" id="554055"/>
    <lineage>
        <taxon>Eukaryota</taxon>
        <taxon>Viridiplantae</taxon>
        <taxon>Chlorophyta</taxon>
        <taxon>core chlorophytes</taxon>
        <taxon>Trebouxiophyceae</taxon>
        <taxon>Chlorellales</taxon>
        <taxon>Chlorellaceae</taxon>
        <taxon>Chlorella clade</taxon>
        <taxon>Micractinium</taxon>
    </lineage>
</organism>
<comment type="subcellular location">
    <subcellularLocation>
        <location evidence="1 10">Endoplasmic reticulum membrane</location>
        <topology evidence="1 10">Multi-pass membrane protein</topology>
    </subcellularLocation>
</comment>
<keyword evidence="12" id="KW-1185">Reference proteome</keyword>
<dbReference type="Pfam" id="PF03901">
    <property type="entry name" value="Glyco_transf_22"/>
    <property type="match status" value="1"/>
</dbReference>
<evidence type="ECO:0000313" key="11">
    <source>
        <dbReference type="EMBL" id="PSC70563.1"/>
    </source>
</evidence>
<accession>A0A2P6V8Z9</accession>
<feature type="transmembrane region" description="Helical" evidence="10">
    <location>
        <begin position="193"/>
        <end position="219"/>
    </location>
</feature>
<feature type="transmembrane region" description="Helical" evidence="10">
    <location>
        <begin position="404"/>
        <end position="425"/>
    </location>
</feature>
<evidence type="ECO:0000256" key="3">
    <source>
        <dbReference type="ARBA" id="ARBA00007063"/>
    </source>
</evidence>
<dbReference type="UniPathway" id="UPA00378"/>
<evidence type="ECO:0000313" key="12">
    <source>
        <dbReference type="Proteomes" id="UP000239649"/>
    </source>
</evidence>
<keyword evidence="5" id="KW-0808">Transferase</keyword>
<dbReference type="GO" id="GO:0006487">
    <property type="term" value="P:protein N-linked glycosylation"/>
    <property type="evidence" value="ECO:0007669"/>
    <property type="project" value="TreeGrafter"/>
</dbReference>
<dbReference type="PANTHER" id="PTHR22760:SF2">
    <property type="entry name" value="ALPHA-1,2-MANNOSYLTRANSFERASE ALG9"/>
    <property type="match status" value="1"/>
</dbReference>
<evidence type="ECO:0000256" key="8">
    <source>
        <dbReference type="ARBA" id="ARBA00022989"/>
    </source>
</evidence>
<feature type="transmembrane region" description="Helical" evidence="10">
    <location>
        <begin position="143"/>
        <end position="162"/>
    </location>
</feature>
<keyword evidence="4 10" id="KW-0328">Glycosyltransferase</keyword>
<comment type="similarity">
    <text evidence="3 10">Belongs to the glycosyltransferase 22 family.</text>
</comment>
<feature type="transmembrane region" description="Helical" evidence="10">
    <location>
        <begin position="20"/>
        <end position="45"/>
    </location>
</feature>
<sequence length="602" mass="63227">MELRRRKQEPPGEAEVGRPPAPAAAAAATAAALPAVAAFALLAAARLLSAGLNIIHDCDETYNYLEPLHFLLHGSGLQTWEYGAQFALRSYLYLLLHAVAAAPSLLVGAPRGKLVGFYLVKAALGLASAATEAWLYRAVAARYRASLAHCLLLFLCVSSGMFAASTGFLPSSFTMCALTAAAAAMLEGRPYAAIVAAVVGVVWGWCVAGFAFLPFALYVLAAAPLLPAVGTLLLCLLCTLGPLALVDRRYYGRWTASLWNFVHYNVAGGGDSALYGVEDATYYLRNGVNNFQALLALALALPLVAAVAAAAGVPLGAGAARGGRGGGRGGVGVSGGAARAGFARLLVCVSPLYVWLGAVTALPHKEERFLYVAYPLICLAAAASFVALCALGRRALGAALPPRLAAAAVRAAAALFLAATCLLALSRSAALVVNYGAPMRLYSALPVVAGQGPPIAVCVGVEWHRFPSSFFLPGTRYRLRFIKSGFTGLLPRHFDAAEGGTRAAPAQLNDRNREEPANYWPDAASCSYAVTLRDRGSGKPMDALGDPAEWEEVAALPFVDNARSPQLFRALYVPRLSPARNHFVDYLLLRRRQPAAAADMEA</sequence>
<evidence type="ECO:0000256" key="2">
    <source>
        <dbReference type="ARBA" id="ARBA00004922"/>
    </source>
</evidence>
<evidence type="ECO:0000256" key="9">
    <source>
        <dbReference type="ARBA" id="ARBA00023136"/>
    </source>
</evidence>
<dbReference type="AlphaFoldDB" id="A0A2P6V8Z9"/>
<feature type="transmembrane region" description="Helical" evidence="10">
    <location>
        <begin position="369"/>
        <end position="392"/>
    </location>
</feature>
<keyword evidence="9 10" id="KW-0472">Membrane</keyword>
<dbReference type="GO" id="GO:0005789">
    <property type="term" value="C:endoplasmic reticulum membrane"/>
    <property type="evidence" value="ECO:0007669"/>
    <property type="project" value="UniProtKB-SubCell"/>
</dbReference>
<name>A0A2P6V8Z9_9CHLO</name>
<dbReference type="OrthoDB" id="497541at2759"/>
<evidence type="ECO:0000256" key="4">
    <source>
        <dbReference type="ARBA" id="ARBA00022676"/>
    </source>
</evidence>
<feature type="transmembrane region" description="Helical" evidence="10">
    <location>
        <begin position="115"/>
        <end position="136"/>
    </location>
</feature>
<dbReference type="PANTHER" id="PTHR22760">
    <property type="entry name" value="GLYCOSYLTRANSFERASE"/>
    <property type="match status" value="1"/>
</dbReference>
<evidence type="ECO:0000256" key="6">
    <source>
        <dbReference type="ARBA" id="ARBA00022692"/>
    </source>
</evidence>
<keyword evidence="6 10" id="KW-0812">Transmembrane</keyword>
<dbReference type="EC" id="2.4.1.-" evidence="10"/>
<comment type="pathway">
    <text evidence="2">Protein modification; protein glycosylation.</text>
</comment>
<dbReference type="InterPro" id="IPR005599">
    <property type="entry name" value="GPI_mannosylTrfase"/>
</dbReference>
<evidence type="ECO:0000256" key="5">
    <source>
        <dbReference type="ARBA" id="ARBA00022679"/>
    </source>
</evidence>
<feature type="transmembrane region" description="Helical" evidence="10">
    <location>
        <begin position="91"/>
        <end position="109"/>
    </location>
</feature>
<keyword evidence="7 10" id="KW-0256">Endoplasmic reticulum</keyword>
<proteinExistence type="inferred from homology"/>
<evidence type="ECO:0000256" key="10">
    <source>
        <dbReference type="RuleBase" id="RU363075"/>
    </source>
</evidence>
<evidence type="ECO:0000256" key="1">
    <source>
        <dbReference type="ARBA" id="ARBA00004477"/>
    </source>
</evidence>
<feature type="transmembrane region" description="Helical" evidence="10">
    <location>
        <begin position="225"/>
        <end position="246"/>
    </location>
</feature>
<reference evidence="11 12" key="1">
    <citation type="journal article" date="2018" name="Plant J.">
        <title>Genome sequences of Chlorella sorokiniana UTEX 1602 and Micractinium conductrix SAG 241.80: implications to maltose excretion by a green alga.</title>
        <authorList>
            <person name="Arriola M.B."/>
            <person name="Velmurugan N."/>
            <person name="Zhang Y."/>
            <person name="Plunkett M.H."/>
            <person name="Hondzo H."/>
            <person name="Barney B.M."/>
        </authorList>
    </citation>
    <scope>NUCLEOTIDE SEQUENCE [LARGE SCALE GENOMIC DNA]</scope>
    <source>
        <strain evidence="11 12">SAG 241.80</strain>
    </source>
</reference>
<protein>
    <recommendedName>
        <fullName evidence="10">Mannosyltransferase</fullName>
        <ecNumber evidence="10">2.4.1.-</ecNumber>
    </recommendedName>
</protein>
<keyword evidence="8 10" id="KW-1133">Transmembrane helix</keyword>
<gene>
    <name evidence="11" type="ORF">C2E20_5975</name>
</gene>